<proteinExistence type="predicted"/>
<dbReference type="GO" id="GO:0016787">
    <property type="term" value="F:hydrolase activity"/>
    <property type="evidence" value="ECO:0007669"/>
    <property type="project" value="InterPro"/>
</dbReference>
<dbReference type="KEGG" id="sata:C5746_36440"/>
<evidence type="ECO:0000256" key="1">
    <source>
        <dbReference type="SAM" id="MobiDB-lite"/>
    </source>
</evidence>
<protein>
    <recommendedName>
        <fullName evidence="2">Calcineurin-like phosphoesterase domain-containing protein</fullName>
    </recommendedName>
</protein>
<accession>A0A2Z5JMM8</accession>
<dbReference type="Gene3D" id="3.60.21.10">
    <property type="match status" value="1"/>
</dbReference>
<evidence type="ECO:0000313" key="3">
    <source>
        <dbReference type="EMBL" id="AXE81529.1"/>
    </source>
</evidence>
<dbReference type="InterPro" id="IPR029052">
    <property type="entry name" value="Metallo-depent_PP-like"/>
</dbReference>
<dbReference type="InterPro" id="IPR051918">
    <property type="entry name" value="STPP_CPPED1"/>
</dbReference>
<feature type="region of interest" description="Disordered" evidence="1">
    <location>
        <begin position="65"/>
        <end position="87"/>
    </location>
</feature>
<evidence type="ECO:0000259" key="2">
    <source>
        <dbReference type="Pfam" id="PF00149"/>
    </source>
</evidence>
<dbReference type="EMBL" id="CP027306">
    <property type="protein sequence ID" value="AXE81529.1"/>
    <property type="molecule type" value="Genomic_DNA"/>
</dbReference>
<dbReference type="SUPFAM" id="SSF56300">
    <property type="entry name" value="Metallo-dependent phosphatases"/>
    <property type="match status" value="1"/>
</dbReference>
<evidence type="ECO:0000313" key="4">
    <source>
        <dbReference type="Proteomes" id="UP000252698"/>
    </source>
</evidence>
<dbReference type="Pfam" id="PF00149">
    <property type="entry name" value="Metallophos"/>
    <property type="match status" value="1"/>
</dbReference>
<dbReference type="PANTHER" id="PTHR43143:SF5">
    <property type="entry name" value="SECRETED PROTEIN"/>
    <property type="match status" value="1"/>
</dbReference>
<feature type="region of interest" description="Disordered" evidence="1">
    <location>
        <begin position="717"/>
        <end position="737"/>
    </location>
</feature>
<dbReference type="PANTHER" id="PTHR43143">
    <property type="entry name" value="METALLOPHOSPHOESTERASE, CALCINEURIN SUPERFAMILY"/>
    <property type="match status" value="1"/>
</dbReference>
<name>A0A2Z5JMM8_STRAR</name>
<dbReference type="Proteomes" id="UP000252698">
    <property type="component" value="Chromosome"/>
</dbReference>
<dbReference type="InterPro" id="IPR004843">
    <property type="entry name" value="Calcineurin-like_PHP"/>
</dbReference>
<reference evidence="3 4" key="1">
    <citation type="journal article" date="2018" name="Front. Microbiol.">
        <title>Genome Sequencing of Streptomyces atratus SCSIOZH16 and Activation Production of Nocardamine via Metabolic Engineering.</title>
        <authorList>
            <person name="Li Y."/>
            <person name="Zhang C."/>
            <person name="Liu C."/>
            <person name="Ju J."/>
            <person name="Ma J."/>
        </authorList>
    </citation>
    <scope>NUCLEOTIDE SEQUENCE [LARGE SCALE GENOMIC DNA]</scope>
    <source>
        <strain evidence="3 4">SCSIO_ZH16</strain>
    </source>
</reference>
<gene>
    <name evidence="3" type="ORF">C5746_36440</name>
</gene>
<feature type="domain" description="Calcineurin-like phosphoesterase" evidence="2">
    <location>
        <begin position="913"/>
        <end position="1149"/>
    </location>
</feature>
<organism evidence="3 4">
    <name type="scientific">Streptomyces atratus</name>
    <dbReference type="NCBI Taxonomy" id="1893"/>
    <lineage>
        <taxon>Bacteria</taxon>
        <taxon>Bacillati</taxon>
        <taxon>Actinomycetota</taxon>
        <taxon>Actinomycetes</taxon>
        <taxon>Kitasatosporales</taxon>
        <taxon>Streptomycetaceae</taxon>
        <taxon>Streptomyces</taxon>
    </lineage>
</organism>
<sequence length="1347" mass="143458">MGMSYVFTACPSPCSDQEGRLLMRPAERRTRPGGRSGGRRLAGVALTALLLMSGNLTTAYADTGAEQRTPGRSGSAGGTSLPVLTPGDGAYLEGTEKVAATPTLAGDSVTGLAVDGKAIDAERTVGVSRLSFDVGSNSTEARYHNYVLVNGEYRADIGDLVNERGTIEIPNQHLVKGENKIEILAGAVDSSCGTNYDDFVLSDISLDLLGEVADGEENEYTYSFGDGSCGSNTSLLTKATLSFFVLGDPQGTTGLQADLDTTEFANGEHALTARTVSGKTVKNTVTVNNAPAGAPRLLPKDGTLVKGRQPVFANFPAGAEGDVESLTVDGDTPVTDPHLGNGAATFSFDVGSNSIDDRNDNYLLVNGKRIDLGGTWVSQRVDIAVPARHLAPGDNTITVVTSSYKESCGNNRDDFDIARLALTLDGATVTGQDIADSYAMGDGTCGNSDTRLREVELHYTIDAPAVRVSDTLGSGNATLGFTVGSNSIEARYQNHILVNGQKHVLDSDFVSQHVGLTFPNEWLVPGWNTVDFVTGTFPTSCGDNRDDFAVSDITLTPANGTATGRMVKGSYSFGDGNCGDNVNPLTEIDLEFFVEGPAQGLRADLDTAKIDDGKHTLAATSKTGRTATRVLVTDNSAPQVSASIPAASQRITASVVLDVRLGDLSGVVDGPDVKLDGKPIQLGAFVGPGLSAGEHTLSVSGTDGVGNSGTREVKFTSAGIPDTPADLTPKSGTTDADSNVELSAKVAEPDGGTVSATFSEAEILTPNQVYVGTATSVPTTLKVNGEKKVKADGLAPADGRTLDAPAAEDVTYQRFDVQVKGHVDAPVLRWEGVIDPERLAALRVWNTGTKQWDVLTSARGAADGDTVLTAVVDRKYIDRQQVHTMVTGEDPFADDIDAGDPNGFADPDSYDFSIVHYTDTQYLSEGAVEQETPEERAVWEKAYGDVSRWIADNKDKRKIAYVAHTGDIIENNIRKPVDEAMRRQVTGELEVSSKQQKILDDAGVPNGVIAGNHDNQSGTENGPDAIYNQYYGPERYQALSKGWEHAEYGGPWRAGDNQNHYELFSAGGLDFVVVGLSYGVTREEAEWADSVFKRYPDRNGILLSHDYLAPSSNPDGRGAKFSAPDGSMLYKTVVQDNPNVFLILAGHEHGVGTNVKPRVGEVGHDVVELLADYQFYTVSADRLGLTEIGGYQPDDQLRFGASFFRMLQFDVDRSELTVDTYSPLLDEFGATEYDTNHRYDGTEDNMVLPIDLSTRKTTFKTDSLALYNPVSVIGRTKADSGEVASVNWKGLKPGTTHAWFVTARSTGGGVSASEPSAFVTKDAHGRPGTWGPDVPAYPWFTSSADRR</sequence>